<proteinExistence type="predicted"/>
<accession>A0A4R0NAF2</accession>
<dbReference type="InterPro" id="IPR051325">
    <property type="entry name" value="Nudix_hydrolase_domain"/>
</dbReference>
<dbReference type="PROSITE" id="PS51462">
    <property type="entry name" value="NUDIX"/>
    <property type="match status" value="1"/>
</dbReference>
<dbReference type="PROSITE" id="PS00893">
    <property type="entry name" value="NUDIX_BOX"/>
    <property type="match status" value="1"/>
</dbReference>
<feature type="domain" description="Nudix hydrolase" evidence="2">
    <location>
        <begin position="1"/>
        <end position="148"/>
    </location>
</feature>
<dbReference type="GO" id="GO:0006167">
    <property type="term" value="P:AMP biosynthetic process"/>
    <property type="evidence" value="ECO:0007669"/>
    <property type="project" value="TreeGrafter"/>
</dbReference>
<dbReference type="Proteomes" id="UP000291117">
    <property type="component" value="Unassembled WGS sequence"/>
</dbReference>
<dbReference type="OrthoDB" id="954553at2"/>
<dbReference type="PANTHER" id="PTHR21340:SF7">
    <property type="entry name" value="NUDIX HYDROLASE DOMAIN-CONTAINING PROTEIN"/>
    <property type="match status" value="1"/>
</dbReference>
<sequence length="153" mass="17200">MATQSAGLLLYRFTEKKLEVLLVHPGGPFFRNKDKGWWTVPKGEVMANEQAFDTALREFKEETGYLAEGEFKALKSVVQKGGKVVHCWAVLGDLDASQIASNTFSIEWPPKSGKMTDFPEVDQARWFSLAEAGIYINERQQSFLGDLENVIKP</sequence>
<dbReference type="SUPFAM" id="SSF55811">
    <property type="entry name" value="Nudix"/>
    <property type="match status" value="1"/>
</dbReference>
<comment type="caution">
    <text evidence="3">The sequence shown here is derived from an EMBL/GenBank/DDBJ whole genome shotgun (WGS) entry which is preliminary data.</text>
</comment>
<keyword evidence="4" id="KW-1185">Reference proteome</keyword>
<evidence type="ECO:0000313" key="3">
    <source>
        <dbReference type="EMBL" id="TCC97221.1"/>
    </source>
</evidence>
<dbReference type="InterPro" id="IPR015797">
    <property type="entry name" value="NUDIX_hydrolase-like_dom_sf"/>
</dbReference>
<name>A0A4R0NAF2_9SPHI</name>
<dbReference type="InterPro" id="IPR020084">
    <property type="entry name" value="NUDIX_hydrolase_CS"/>
</dbReference>
<dbReference type="EMBL" id="SJSM01000004">
    <property type="protein sequence ID" value="TCC97221.1"/>
    <property type="molecule type" value="Genomic_DNA"/>
</dbReference>
<dbReference type="GO" id="GO:0006754">
    <property type="term" value="P:ATP biosynthetic process"/>
    <property type="evidence" value="ECO:0007669"/>
    <property type="project" value="TreeGrafter"/>
</dbReference>
<dbReference type="GO" id="GO:0004081">
    <property type="term" value="F:bis(5'-nucleosyl)-tetraphosphatase (asymmetrical) activity"/>
    <property type="evidence" value="ECO:0007669"/>
    <property type="project" value="TreeGrafter"/>
</dbReference>
<dbReference type="RefSeq" id="WP_131608634.1">
    <property type="nucleotide sequence ID" value="NZ_SJSM01000004.1"/>
</dbReference>
<dbReference type="PANTHER" id="PTHR21340">
    <property type="entry name" value="DIADENOSINE 5,5-P1,P4-TETRAPHOSPHATE PYROPHOSPHOHYDROLASE MUTT"/>
    <property type="match status" value="1"/>
</dbReference>
<dbReference type="AlphaFoldDB" id="A0A4R0NAF2"/>
<organism evidence="3 4">
    <name type="scientific">Pedobacter hiemivivus</name>
    <dbReference type="NCBI Taxonomy" id="2530454"/>
    <lineage>
        <taxon>Bacteria</taxon>
        <taxon>Pseudomonadati</taxon>
        <taxon>Bacteroidota</taxon>
        <taxon>Sphingobacteriia</taxon>
        <taxon>Sphingobacteriales</taxon>
        <taxon>Sphingobacteriaceae</taxon>
        <taxon>Pedobacter</taxon>
    </lineage>
</organism>
<dbReference type="InterPro" id="IPR000086">
    <property type="entry name" value="NUDIX_hydrolase_dom"/>
</dbReference>
<protein>
    <submittedName>
        <fullName evidence="3">NUDIX domain-containing protein</fullName>
    </submittedName>
</protein>
<evidence type="ECO:0000256" key="1">
    <source>
        <dbReference type="ARBA" id="ARBA00022801"/>
    </source>
</evidence>
<keyword evidence="1" id="KW-0378">Hydrolase</keyword>
<dbReference type="Pfam" id="PF00293">
    <property type="entry name" value="NUDIX"/>
    <property type="match status" value="1"/>
</dbReference>
<evidence type="ECO:0000259" key="2">
    <source>
        <dbReference type="PROSITE" id="PS51462"/>
    </source>
</evidence>
<gene>
    <name evidence="3" type="ORF">EZ444_10245</name>
</gene>
<dbReference type="CDD" id="cd04662">
    <property type="entry name" value="NUDIX_Hydrolase"/>
    <property type="match status" value="1"/>
</dbReference>
<evidence type="ECO:0000313" key="4">
    <source>
        <dbReference type="Proteomes" id="UP000291117"/>
    </source>
</evidence>
<reference evidence="3 4" key="1">
    <citation type="submission" date="2019-02" db="EMBL/GenBank/DDBJ databases">
        <title>Pedobacter sp. RP-3-8 sp. nov., isolated from Arctic soil.</title>
        <authorList>
            <person name="Dahal R.H."/>
        </authorList>
    </citation>
    <scope>NUCLEOTIDE SEQUENCE [LARGE SCALE GENOMIC DNA]</scope>
    <source>
        <strain evidence="3 4">RP-3-8</strain>
    </source>
</reference>
<dbReference type="Gene3D" id="3.90.79.10">
    <property type="entry name" value="Nucleoside Triphosphate Pyrophosphohydrolase"/>
    <property type="match status" value="1"/>
</dbReference>